<comment type="caution">
    <text evidence="1">The sequence shown here is derived from an EMBL/GenBank/DDBJ whole genome shotgun (WGS) entry which is preliminary data.</text>
</comment>
<evidence type="ECO:0000313" key="1">
    <source>
        <dbReference type="EMBL" id="KAF5953437.1"/>
    </source>
</evidence>
<sequence>MVFPPRSQVQFTTKMKKIVNHFRACYGELKGTDLIMTYLLDAKMLKKRS</sequence>
<evidence type="ECO:0000313" key="2">
    <source>
        <dbReference type="Proteomes" id="UP000593564"/>
    </source>
</evidence>
<accession>A0A7J7HLX7</accession>
<reference evidence="2" key="1">
    <citation type="journal article" date="2020" name="Nat. Commun.">
        <title>Genome assembly of wild tea tree DASZ reveals pedigree and selection history of tea varieties.</title>
        <authorList>
            <person name="Zhang W."/>
            <person name="Zhang Y."/>
            <person name="Qiu H."/>
            <person name="Guo Y."/>
            <person name="Wan H."/>
            <person name="Zhang X."/>
            <person name="Scossa F."/>
            <person name="Alseekh S."/>
            <person name="Zhang Q."/>
            <person name="Wang P."/>
            <person name="Xu L."/>
            <person name="Schmidt M.H."/>
            <person name="Jia X."/>
            <person name="Li D."/>
            <person name="Zhu A."/>
            <person name="Guo F."/>
            <person name="Chen W."/>
            <person name="Ni D."/>
            <person name="Usadel B."/>
            <person name="Fernie A.R."/>
            <person name="Wen W."/>
        </authorList>
    </citation>
    <scope>NUCLEOTIDE SEQUENCE [LARGE SCALE GENOMIC DNA]</scope>
    <source>
        <strain evidence="2">cv. G240</strain>
    </source>
</reference>
<dbReference type="Proteomes" id="UP000593564">
    <property type="component" value="Unassembled WGS sequence"/>
</dbReference>
<gene>
    <name evidence="1" type="ORF">HYC85_006293</name>
</gene>
<keyword evidence="2" id="KW-1185">Reference proteome</keyword>
<name>A0A7J7HLX7_CAMSI</name>
<dbReference type="EMBL" id="JACBKZ010000003">
    <property type="protein sequence ID" value="KAF5953437.1"/>
    <property type="molecule type" value="Genomic_DNA"/>
</dbReference>
<reference evidence="1 2" key="2">
    <citation type="submission" date="2020-07" db="EMBL/GenBank/DDBJ databases">
        <title>Genome assembly of wild tea tree DASZ reveals pedigree and selection history of tea varieties.</title>
        <authorList>
            <person name="Zhang W."/>
        </authorList>
    </citation>
    <scope>NUCLEOTIDE SEQUENCE [LARGE SCALE GENOMIC DNA]</scope>
    <source>
        <strain evidence="2">cv. G240</strain>
        <tissue evidence="1">Leaf</tissue>
    </source>
</reference>
<proteinExistence type="predicted"/>
<dbReference type="AlphaFoldDB" id="A0A7J7HLX7"/>
<organism evidence="1 2">
    <name type="scientific">Camellia sinensis</name>
    <name type="common">Tea plant</name>
    <name type="synonym">Thea sinensis</name>
    <dbReference type="NCBI Taxonomy" id="4442"/>
    <lineage>
        <taxon>Eukaryota</taxon>
        <taxon>Viridiplantae</taxon>
        <taxon>Streptophyta</taxon>
        <taxon>Embryophyta</taxon>
        <taxon>Tracheophyta</taxon>
        <taxon>Spermatophyta</taxon>
        <taxon>Magnoliopsida</taxon>
        <taxon>eudicotyledons</taxon>
        <taxon>Gunneridae</taxon>
        <taxon>Pentapetalae</taxon>
        <taxon>asterids</taxon>
        <taxon>Ericales</taxon>
        <taxon>Theaceae</taxon>
        <taxon>Camellia</taxon>
    </lineage>
</organism>
<protein>
    <submittedName>
        <fullName evidence="1">Uncharacterized protein</fullName>
    </submittedName>
</protein>